<protein>
    <submittedName>
        <fullName evidence="1">Uncharacterized protein</fullName>
    </submittedName>
</protein>
<keyword evidence="2" id="KW-1185">Reference proteome</keyword>
<accession>A0A5N8XNJ5</accession>
<reference evidence="1 2" key="1">
    <citation type="submission" date="2019-07" db="EMBL/GenBank/DDBJ databases">
        <title>New species of Amycolatopsis and Streptomyces.</title>
        <authorList>
            <person name="Duangmal K."/>
            <person name="Teo W.F.A."/>
            <person name="Lipun K."/>
        </authorList>
    </citation>
    <scope>NUCLEOTIDE SEQUENCE [LARGE SCALE GENOMIC DNA]</scope>
    <source>
        <strain evidence="1 2">NBRC 106415</strain>
    </source>
</reference>
<dbReference type="Proteomes" id="UP000400924">
    <property type="component" value="Unassembled WGS sequence"/>
</dbReference>
<dbReference type="AlphaFoldDB" id="A0A5N8XNJ5"/>
<proteinExistence type="predicted"/>
<evidence type="ECO:0000313" key="1">
    <source>
        <dbReference type="EMBL" id="MPY60962.1"/>
    </source>
</evidence>
<comment type="caution">
    <text evidence="1">The sequence shown here is derived from an EMBL/GenBank/DDBJ whole genome shotgun (WGS) entry which is preliminary data.</text>
</comment>
<sequence length="260" mass="28488">MNVGTPLAQRIERLQPFQRRNPDEHPLRLLAVYTNVAKHRAPAVAATRLGAVHPDDPRSGLTVALPLRHGPQPGDGLPLREGDLLASAPRGARIPFSVWPTVSLQRPHTGWWAIAANELELLEEWVRTVAVPVLVTGRHEVSPLPPHLDITVGHRDMRAALAMAGRTPAVVRSRDRIAAATGRAGLVEFLAFFPERPEAETVRAWLDSLDDTQVVEHVLHLRTVSGRPRELIEAGGELVIEARRYQERIGKPSRTGGAGA</sequence>
<name>A0A5N8XNJ5_9ACTN</name>
<dbReference type="EMBL" id="VJZC01000258">
    <property type="protein sequence ID" value="MPY60962.1"/>
    <property type="molecule type" value="Genomic_DNA"/>
</dbReference>
<organism evidence="1 2">
    <name type="scientific">Streptomyces spongiae</name>
    <dbReference type="NCBI Taxonomy" id="565072"/>
    <lineage>
        <taxon>Bacteria</taxon>
        <taxon>Bacillati</taxon>
        <taxon>Actinomycetota</taxon>
        <taxon>Actinomycetes</taxon>
        <taxon>Kitasatosporales</taxon>
        <taxon>Streptomycetaceae</taxon>
        <taxon>Streptomyces</taxon>
    </lineage>
</organism>
<gene>
    <name evidence="1" type="ORF">FNH08_28620</name>
</gene>
<evidence type="ECO:0000313" key="2">
    <source>
        <dbReference type="Proteomes" id="UP000400924"/>
    </source>
</evidence>
<dbReference type="OrthoDB" id="3699867at2"/>